<sequence length="397" mass="43324">MTLPMPPKSLFSRGPLSDTASDFAAVKSQWQDPSDILSILTIIGGDIIQSALAQLVSSRPQPFTPVAFSFGWVAYSFSATLAAIGSRRLLPEPDCSCTLIDVSSQYPRDIKSWVLARLVRDYEAPVANTGGLTVAFFRTSSYKKTGVPDRDWVYYTGALVILMQLAIAAIPGALYGNWNILIVTFGGILLAQVQAALPQWRKELWAARPVPHDKREVVCITKGNGSPFVLVVISDGCGLRLGDLAGGREVPSPSTVPMTFLLVVLWLVHLFTVQGIKDNSWYLLAVGAIGMLQNAVASGARRKPGALGFHLDLEEEIHDKKVFVALQKAEEREKKVGLALVDVFFPGGLRPSEEKWKQDTLARYAAQKKLRDEDTFSGKVPVNDQEILTEQGGLAKT</sequence>
<feature type="transmembrane region" description="Helical" evidence="1">
    <location>
        <begin position="152"/>
        <end position="174"/>
    </location>
</feature>
<evidence type="ECO:0000313" key="2">
    <source>
        <dbReference type="EMBL" id="KAG5650943.1"/>
    </source>
</evidence>
<feature type="transmembrane region" description="Helical" evidence="1">
    <location>
        <begin position="258"/>
        <end position="276"/>
    </location>
</feature>
<keyword evidence="1" id="KW-0472">Membrane</keyword>
<gene>
    <name evidence="2" type="ORF">H0H81_010480</name>
</gene>
<comment type="caution">
    <text evidence="2">The sequence shown here is derived from an EMBL/GenBank/DDBJ whole genome shotgun (WGS) entry which is preliminary data.</text>
</comment>
<dbReference type="Proteomes" id="UP000717328">
    <property type="component" value="Unassembled WGS sequence"/>
</dbReference>
<protein>
    <submittedName>
        <fullName evidence="2">Uncharacterized protein</fullName>
    </submittedName>
</protein>
<feature type="transmembrane region" description="Helical" evidence="1">
    <location>
        <begin position="63"/>
        <end position="84"/>
    </location>
</feature>
<dbReference type="OrthoDB" id="1937642at2759"/>
<evidence type="ECO:0000256" key="1">
    <source>
        <dbReference type="SAM" id="Phobius"/>
    </source>
</evidence>
<keyword evidence="1" id="KW-0812">Transmembrane</keyword>
<organism evidence="2 3">
    <name type="scientific">Sphagnurus paluster</name>
    <dbReference type="NCBI Taxonomy" id="117069"/>
    <lineage>
        <taxon>Eukaryota</taxon>
        <taxon>Fungi</taxon>
        <taxon>Dikarya</taxon>
        <taxon>Basidiomycota</taxon>
        <taxon>Agaricomycotina</taxon>
        <taxon>Agaricomycetes</taxon>
        <taxon>Agaricomycetidae</taxon>
        <taxon>Agaricales</taxon>
        <taxon>Tricholomatineae</taxon>
        <taxon>Lyophyllaceae</taxon>
        <taxon>Sphagnurus</taxon>
    </lineage>
</organism>
<evidence type="ECO:0000313" key="3">
    <source>
        <dbReference type="Proteomes" id="UP000717328"/>
    </source>
</evidence>
<proteinExistence type="predicted"/>
<accession>A0A9P7GLY5</accession>
<reference evidence="2" key="2">
    <citation type="submission" date="2021-10" db="EMBL/GenBank/DDBJ databases">
        <title>Phylogenomics reveals ancestral predisposition of the termite-cultivated fungus Termitomyces towards a domesticated lifestyle.</title>
        <authorList>
            <person name="Auxier B."/>
            <person name="Grum-Grzhimaylo A."/>
            <person name="Cardenas M.E."/>
            <person name="Lodge J.D."/>
            <person name="Laessoe T."/>
            <person name="Pedersen O."/>
            <person name="Smith M.E."/>
            <person name="Kuyper T.W."/>
            <person name="Franco-Molano E.A."/>
            <person name="Baroni T.J."/>
            <person name="Aanen D.K."/>
        </authorList>
    </citation>
    <scope>NUCLEOTIDE SEQUENCE</scope>
    <source>
        <strain evidence="2">D49</strain>
    </source>
</reference>
<keyword evidence="1" id="KW-1133">Transmembrane helix</keyword>
<keyword evidence="3" id="KW-1185">Reference proteome</keyword>
<dbReference type="EMBL" id="JABCKI010000330">
    <property type="protein sequence ID" value="KAG5650943.1"/>
    <property type="molecule type" value="Genomic_DNA"/>
</dbReference>
<feature type="transmembrane region" description="Helical" evidence="1">
    <location>
        <begin position="282"/>
        <end position="300"/>
    </location>
</feature>
<reference evidence="2" key="1">
    <citation type="submission" date="2021-02" db="EMBL/GenBank/DDBJ databases">
        <authorList>
            <person name="Nieuwenhuis M."/>
            <person name="Van De Peppel L.J.J."/>
        </authorList>
    </citation>
    <scope>NUCLEOTIDE SEQUENCE</scope>
    <source>
        <strain evidence="2">D49</strain>
    </source>
</reference>
<name>A0A9P7GLY5_9AGAR</name>
<dbReference type="AlphaFoldDB" id="A0A9P7GLY5"/>